<evidence type="ECO:0000259" key="1">
    <source>
        <dbReference type="PROSITE" id="PS50041"/>
    </source>
</evidence>
<keyword evidence="3" id="KW-1185">Reference proteome</keyword>
<dbReference type="AlphaFoldDB" id="A0A3P9P6Y9"/>
<reference evidence="2" key="3">
    <citation type="submission" date="2025-09" db="UniProtKB">
        <authorList>
            <consortium name="Ensembl"/>
        </authorList>
    </citation>
    <scope>IDENTIFICATION</scope>
    <source>
        <strain evidence="2">Guanapo</strain>
    </source>
</reference>
<dbReference type="SUPFAM" id="SSF56436">
    <property type="entry name" value="C-type lectin-like"/>
    <property type="match status" value="1"/>
</dbReference>
<name>A0A3P9P6Y9_POERE</name>
<feature type="domain" description="C-type lectin" evidence="1">
    <location>
        <begin position="8"/>
        <end position="66"/>
    </location>
</feature>
<proteinExistence type="predicted"/>
<dbReference type="Proteomes" id="UP000242638">
    <property type="component" value="Unassembled WGS sequence"/>
</dbReference>
<accession>A0A3P9P6Y9</accession>
<dbReference type="InterPro" id="IPR001304">
    <property type="entry name" value="C-type_lectin-like"/>
</dbReference>
<organism evidence="2 3">
    <name type="scientific">Poecilia reticulata</name>
    <name type="common">Guppy</name>
    <name type="synonym">Acanthophacelus reticulatus</name>
    <dbReference type="NCBI Taxonomy" id="8081"/>
    <lineage>
        <taxon>Eukaryota</taxon>
        <taxon>Metazoa</taxon>
        <taxon>Chordata</taxon>
        <taxon>Craniata</taxon>
        <taxon>Vertebrata</taxon>
        <taxon>Euteleostomi</taxon>
        <taxon>Actinopterygii</taxon>
        <taxon>Neopterygii</taxon>
        <taxon>Teleostei</taxon>
        <taxon>Neoteleostei</taxon>
        <taxon>Acanthomorphata</taxon>
        <taxon>Ovalentaria</taxon>
        <taxon>Atherinomorphae</taxon>
        <taxon>Cyprinodontiformes</taxon>
        <taxon>Poeciliidae</taxon>
        <taxon>Poeciliinae</taxon>
        <taxon>Poecilia</taxon>
    </lineage>
</organism>
<reference evidence="2" key="2">
    <citation type="submission" date="2025-08" db="UniProtKB">
        <authorList>
            <consortium name="Ensembl"/>
        </authorList>
    </citation>
    <scope>IDENTIFICATION</scope>
    <source>
        <strain evidence="2">Guanapo</strain>
    </source>
</reference>
<dbReference type="Gene3D" id="3.10.100.10">
    <property type="entry name" value="Mannose-Binding Protein A, subunit A"/>
    <property type="match status" value="1"/>
</dbReference>
<evidence type="ECO:0000313" key="3">
    <source>
        <dbReference type="Proteomes" id="UP000242638"/>
    </source>
</evidence>
<reference evidence="3" key="1">
    <citation type="submission" date="2013-11" db="EMBL/GenBank/DDBJ databases">
        <title>The genomic landscape of the Guanapo guppy.</title>
        <authorList>
            <person name="Kuenstner A."/>
            <person name="Dreyer C."/>
        </authorList>
    </citation>
    <scope>NUCLEOTIDE SEQUENCE</scope>
    <source>
        <strain evidence="3">Guanapo</strain>
    </source>
</reference>
<sequence>LRAGCRRWRWGGGGLIAAGEFWSKNQPDNGDGDLDSGEEDCVYSSTYASAPWNDFLCSATRWWICEKIPTIFTP</sequence>
<protein>
    <recommendedName>
        <fullName evidence="1">C-type lectin domain-containing protein</fullName>
    </recommendedName>
</protein>
<dbReference type="InterPro" id="IPR016187">
    <property type="entry name" value="CTDL_fold"/>
</dbReference>
<evidence type="ECO:0000313" key="2">
    <source>
        <dbReference type="Ensembl" id="ENSPREP00000017559.1"/>
    </source>
</evidence>
<dbReference type="Ensembl" id="ENSPRET00000017745.1">
    <property type="protein sequence ID" value="ENSPREP00000017559.1"/>
    <property type="gene ID" value="ENSPREG00000011878.1"/>
</dbReference>
<dbReference type="PROSITE" id="PS50041">
    <property type="entry name" value="C_TYPE_LECTIN_2"/>
    <property type="match status" value="1"/>
</dbReference>
<dbReference type="InterPro" id="IPR016186">
    <property type="entry name" value="C-type_lectin-like/link_sf"/>
</dbReference>